<dbReference type="InterPro" id="IPR007157">
    <property type="entry name" value="PspA_VIPP1"/>
</dbReference>
<comment type="caution">
    <text evidence="4">The sequence shown here is derived from an EMBL/GenBank/DDBJ whole genome shotgun (WGS) entry which is preliminary data.</text>
</comment>
<dbReference type="OrthoDB" id="9779630at2"/>
<feature type="coiled-coil region" evidence="2">
    <location>
        <begin position="26"/>
        <end position="74"/>
    </location>
</feature>
<keyword evidence="5" id="KW-1185">Reference proteome</keyword>
<keyword evidence="2" id="KW-0175">Coiled coil</keyword>
<evidence type="ECO:0000256" key="3">
    <source>
        <dbReference type="SAM" id="MobiDB-lite"/>
    </source>
</evidence>
<evidence type="ECO:0000256" key="2">
    <source>
        <dbReference type="SAM" id="Coils"/>
    </source>
</evidence>
<dbReference type="RefSeq" id="WP_110987597.1">
    <property type="nucleotide sequence ID" value="NZ_CAWNWM010000013.1"/>
</dbReference>
<dbReference type="AlphaFoldDB" id="A0A2W1JDS4"/>
<dbReference type="EMBL" id="PQWO01000013">
    <property type="protein sequence ID" value="PZD71929.1"/>
    <property type="molecule type" value="Genomic_DNA"/>
</dbReference>
<dbReference type="PANTHER" id="PTHR31088">
    <property type="entry name" value="MEMBRANE-ASSOCIATED PROTEIN VIPP1, CHLOROPLASTIC"/>
    <property type="match status" value="1"/>
</dbReference>
<dbReference type="Proteomes" id="UP000248857">
    <property type="component" value="Unassembled WGS sequence"/>
</dbReference>
<evidence type="ECO:0000256" key="1">
    <source>
        <dbReference type="ARBA" id="ARBA00043985"/>
    </source>
</evidence>
<feature type="region of interest" description="Disordered" evidence="3">
    <location>
        <begin position="216"/>
        <end position="247"/>
    </location>
</feature>
<reference evidence="4 5" key="1">
    <citation type="journal article" date="2018" name="Sci. Rep.">
        <title>A novel species of the marine cyanobacterium Acaryochloris with a unique pigment content and lifestyle.</title>
        <authorList>
            <person name="Partensky F."/>
            <person name="Six C."/>
            <person name="Ratin M."/>
            <person name="Garczarek L."/>
            <person name="Vaulot D."/>
            <person name="Probert I."/>
            <person name="Calteau A."/>
            <person name="Gourvil P."/>
            <person name="Marie D."/>
            <person name="Grebert T."/>
            <person name="Bouchier C."/>
            <person name="Le Panse S."/>
            <person name="Gachenot M."/>
            <person name="Rodriguez F."/>
            <person name="Garrido J.L."/>
        </authorList>
    </citation>
    <scope>NUCLEOTIDE SEQUENCE [LARGE SCALE GENOMIC DNA]</scope>
    <source>
        <strain evidence="4 5">RCC1774</strain>
    </source>
</reference>
<name>A0A2W1JDS4_9CYAN</name>
<gene>
    <name evidence="4" type="ORF">C1752_04364</name>
</gene>
<dbReference type="PANTHER" id="PTHR31088:SF6">
    <property type="entry name" value="PHAGE SHOCK PROTEIN A"/>
    <property type="match status" value="1"/>
</dbReference>
<evidence type="ECO:0000313" key="4">
    <source>
        <dbReference type="EMBL" id="PZD71929.1"/>
    </source>
</evidence>
<dbReference type="Pfam" id="PF04012">
    <property type="entry name" value="PspA_IM30"/>
    <property type="match status" value="1"/>
</dbReference>
<evidence type="ECO:0000313" key="5">
    <source>
        <dbReference type="Proteomes" id="UP000248857"/>
    </source>
</evidence>
<proteinExistence type="inferred from homology"/>
<protein>
    <submittedName>
        <fullName evidence="4">Phage shock protein A</fullName>
    </submittedName>
</protein>
<organism evidence="4 5">
    <name type="scientific">Acaryochloris thomasi RCC1774</name>
    <dbReference type="NCBI Taxonomy" id="1764569"/>
    <lineage>
        <taxon>Bacteria</taxon>
        <taxon>Bacillati</taxon>
        <taxon>Cyanobacteriota</taxon>
        <taxon>Cyanophyceae</taxon>
        <taxon>Acaryochloridales</taxon>
        <taxon>Acaryochloridaceae</taxon>
        <taxon>Acaryochloris</taxon>
        <taxon>Acaryochloris thomasi</taxon>
    </lineage>
</organism>
<accession>A0A2W1JDS4</accession>
<sequence>MGLFDRVSRVVRSNLNAMVSSAEDPEKILEQTVEDMKEDLVQLRQAVAQSIASQKRLEQQYNQAETQSSKWYNNAQLALKKGDEGLAREALSRKKTFSDTAASLKTQLDQSSTQVAKLKQGMTALEGKIAEAKTKKDMLKARARAAKATEQINQAMGGMDPASAISAFERMEDKVLSMEAQSEAVAELAGDTLDSKFAALEAGGDVDFELQAMIEEMNGGALPPGEESKGALPPGEEATPNLEQTATDAELAELRSKLDEA</sequence>
<feature type="coiled-coil region" evidence="2">
    <location>
        <begin position="115"/>
        <end position="149"/>
    </location>
</feature>
<comment type="similarity">
    <text evidence="1">Belongs to the PspA/Vipp/IM30 family.</text>
</comment>